<protein>
    <recommendedName>
        <fullName evidence="3">Cadherin domain-containing protein</fullName>
    </recommendedName>
</protein>
<name>A0A5E4R707_9NEOP</name>
<proteinExistence type="predicted"/>
<dbReference type="EMBL" id="FZQP02006968">
    <property type="protein sequence ID" value="VVD05384.1"/>
    <property type="molecule type" value="Genomic_DNA"/>
</dbReference>
<reference evidence="1 2" key="1">
    <citation type="submission" date="2017-07" db="EMBL/GenBank/DDBJ databases">
        <authorList>
            <person name="Talla V."/>
            <person name="Backstrom N."/>
        </authorList>
    </citation>
    <scope>NUCLEOTIDE SEQUENCE [LARGE SCALE GENOMIC DNA]</scope>
</reference>
<keyword evidence="2" id="KW-1185">Reference proteome</keyword>
<dbReference type="AlphaFoldDB" id="A0A5E4R707"/>
<evidence type="ECO:0000313" key="1">
    <source>
        <dbReference type="EMBL" id="VVD05384.1"/>
    </source>
</evidence>
<dbReference type="CDD" id="cd11304">
    <property type="entry name" value="Cadherin_repeat"/>
    <property type="match status" value="1"/>
</dbReference>
<gene>
    <name evidence="1" type="ORF">LSINAPIS_LOCUS14938</name>
</gene>
<dbReference type="Proteomes" id="UP000324832">
    <property type="component" value="Unassembled WGS sequence"/>
</dbReference>
<dbReference type="GO" id="GO:0016020">
    <property type="term" value="C:membrane"/>
    <property type="evidence" value="ECO:0007669"/>
    <property type="project" value="InterPro"/>
</dbReference>
<dbReference type="Gene3D" id="2.60.40.60">
    <property type="entry name" value="Cadherins"/>
    <property type="match status" value="1"/>
</dbReference>
<accession>A0A5E4R707</accession>
<organism evidence="1 2">
    <name type="scientific">Leptidea sinapis</name>
    <dbReference type="NCBI Taxonomy" id="189913"/>
    <lineage>
        <taxon>Eukaryota</taxon>
        <taxon>Metazoa</taxon>
        <taxon>Ecdysozoa</taxon>
        <taxon>Arthropoda</taxon>
        <taxon>Hexapoda</taxon>
        <taxon>Insecta</taxon>
        <taxon>Pterygota</taxon>
        <taxon>Neoptera</taxon>
        <taxon>Endopterygota</taxon>
        <taxon>Lepidoptera</taxon>
        <taxon>Glossata</taxon>
        <taxon>Ditrysia</taxon>
        <taxon>Papilionoidea</taxon>
        <taxon>Pieridae</taxon>
        <taxon>Dismorphiinae</taxon>
        <taxon>Leptidea</taxon>
    </lineage>
</organism>
<dbReference type="GO" id="GO:0005509">
    <property type="term" value="F:calcium ion binding"/>
    <property type="evidence" value="ECO:0007669"/>
    <property type="project" value="InterPro"/>
</dbReference>
<sequence>MSAAQVVALDGDEGDNGTVRYAWRARGGPGHALALRVHARSGRVYRASRAALPLRPHRAYDFTVRACDGGGRCGVARVRLRCGAAPRAGRPAARPALAVQAAELDRPGYVLALLQAADPDGDALYYDIVGR</sequence>
<evidence type="ECO:0000313" key="2">
    <source>
        <dbReference type="Proteomes" id="UP000324832"/>
    </source>
</evidence>
<dbReference type="InterPro" id="IPR015919">
    <property type="entry name" value="Cadherin-like_sf"/>
</dbReference>
<dbReference type="SUPFAM" id="SSF49313">
    <property type="entry name" value="Cadherin-like"/>
    <property type="match status" value="1"/>
</dbReference>
<evidence type="ECO:0008006" key="3">
    <source>
        <dbReference type="Google" id="ProtNLM"/>
    </source>
</evidence>